<feature type="transmembrane region" description="Helical" evidence="7">
    <location>
        <begin position="111"/>
        <end position="132"/>
    </location>
</feature>
<feature type="domain" description="Major facilitator superfamily (MFS) profile" evidence="8">
    <location>
        <begin position="21"/>
        <end position="495"/>
    </location>
</feature>
<evidence type="ECO:0000256" key="3">
    <source>
        <dbReference type="ARBA" id="ARBA00022475"/>
    </source>
</evidence>
<dbReference type="AlphaFoldDB" id="A0A7L5BFU6"/>
<feature type="transmembrane region" description="Helical" evidence="7">
    <location>
        <begin position="175"/>
        <end position="195"/>
    </location>
</feature>
<keyword evidence="2" id="KW-0813">Transport</keyword>
<keyword evidence="10" id="KW-1185">Reference proteome</keyword>
<dbReference type="GO" id="GO:0022857">
    <property type="term" value="F:transmembrane transporter activity"/>
    <property type="evidence" value="ECO:0007669"/>
    <property type="project" value="InterPro"/>
</dbReference>
<protein>
    <submittedName>
        <fullName evidence="9">MFS transporter</fullName>
    </submittedName>
</protein>
<feature type="transmembrane region" description="Helical" evidence="7">
    <location>
        <begin position="365"/>
        <end position="387"/>
    </location>
</feature>
<keyword evidence="4 7" id="KW-0812">Transmembrane</keyword>
<dbReference type="Pfam" id="PF07690">
    <property type="entry name" value="MFS_1"/>
    <property type="match status" value="1"/>
</dbReference>
<feature type="transmembrane region" description="Helical" evidence="7">
    <location>
        <begin position="341"/>
        <end position="359"/>
    </location>
</feature>
<feature type="transmembrane region" description="Helical" evidence="7">
    <location>
        <begin position="20"/>
        <end position="43"/>
    </location>
</feature>
<dbReference type="Gene3D" id="1.20.1720.10">
    <property type="entry name" value="Multidrug resistance protein D"/>
    <property type="match status" value="1"/>
</dbReference>
<dbReference type="KEGG" id="roy:G3A56_06615"/>
<dbReference type="InterPro" id="IPR011701">
    <property type="entry name" value="MFS"/>
</dbReference>
<dbReference type="CDD" id="cd17502">
    <property type="entry name" value="MFS_Azr1_MDR_like"/>
    <property type="match status" value="1"/>
</dbReference>
<comment type="subcellular location">
    <subcellularLocation>
        <location evidence="1">Cell membrane</location>
        <topology evidence="1">Multi-pass membrane protein</topology>
    </subcellularLocation>
</comment>
<feature type="transmembrane region" description="Helical" evidence="7">
    <location>
        <begin position="144"/>
        <end position="163"/>
    </location>
</feature>
<organism evidence="9 10">
    <name type="scientific">Rhizobium oryzihabitans</name>
    <dbReference type="NCBI Taxonomy" id="2267833"/>
    <lineage>
        <taxon>Bacteria</taxon>
        <taxon>Pseudomonadati</taxon>
        <taxon>Pseudomonadota</taxon>
        <taxon>Alphaproteobacteria</taxon>
        <taxon>Hyphomicrobiales</taxon>
        <taxon>Rhizobiaceae</taxon>
        <taxon>Rhizobium/Agrobacterium group</taxon>
        <taxon>Rhizobium</taxon>
    </lineage>
</organism>
<sequence length="510" mass="53056">MDMSTAPVAPLVSDHRRRLIVFLFLMLAMFMATLDNQIVSTALPTIVGEFGALERFGWIGSAYLLATSAVMPVYGKLGDLFGRKYVMIAAVIIFTLGSLACGLAWSMDSLIAARVLQGLGGGGIMVSIFSVNADLFEPRERARYQSYSSLTIMASGSVGPILGGTMSDLFGWRSIFLINLPLGLIVITGLIFLLPYRRPARQPKIDYLGAVLLAATIASVVFWADSSELFGSLIAGPSLGIIAFAVIAAFLWVQVERRAPEPVVPLRLFKDSTFPLLMIVSLTSGGIGIGMVNYYALFLQTTTGLSPSHAGLFFIAVTGGIVMGSLSAGRLISITGVYKPFSVAGLTINLLAMLCFTQVHAGTPLVLIGALMLVQGFAVGLGQQAPIIGVQNSAPKADIGAASGAVTLTRMGGAAIAISVYGAIVTSSLKGVAVTIPGVGRIEELTPKMLSELPAASQTAVAALYSDAFTPLFFAAAATAAIGLAAALMLKPVRLPSATPAAKPAESAGE</sequence>
<reference evidence="9 10" key="1">
    <citation type="submission" date="2020-02" db="EMBL/GenBank/DDBJ databases">
        <title>Plant-Promoting Endophytic Bacterium Rhizobium oryzihabitans sp. nov., Isolated from the Root of Rice.</title>
        <authorList>
            <person name="zhao J."/>
            <person name="Zhang G."/>
        </authorList>
    </citation>
    <scope>NUCLEOTIDE SEQUENCE [LARGE SCALE GENOMIC DNA]</scope>
    <source>
        <strain evidence="9 10">M15</strain>
    </source>
</reference>
<dbReference type="InterPro" id="IPR036259">
    <property type="entry name" value="MFS_trans_sf"/>
</dbReference>
<name>A0A7L5BFU6_9HYPH</name>
<evidence type="ECO:0000259" key="8">
    <source>
        <dbReference type="PROSITE" id="PS50850"/>
    </source>
</evidence>
<keyword evidence="3" id="KW-1003">Cell membrane</keyword>
<feature type="transmembrane region" description="Helical" evidence="7">
    <location>
        <begin position="230"/>
        <end position="253"/>
    </location>
</feature>
<evidence type="ECO:0000256" key="2">
    <source>
        <dbReference type="ARBA" id="ARBA00022448"/>
    </source>
</evidence>
<dbReference type="PROSITE" id="PS50850">
    <property type="entry name" value="MFS"/>
    <property type="match status" value="1"/>
</dbReference>
<feature type="transmembrane region" description="Helical" evidence="7">
    <location>
        <begin position="274"/>
        <end position="297"/>
    </location>
</feature>
<dbReference type="InterPro" id="IPR020846">
    <property type="entry name" value="MFS_dom"/>
</dbReference>
<evidence type="ECO:0000256" key="6">
    <source>
        <dbReference type="ARBA" id="ARBA00023136"/>
    </source>
</evidence>
<feature type="transmembrane region" description="Helical" evidence="7">
    <location>
        <begin position="472"/>
        <end position="490"/>
    </location>
</feature>
<evidence type="ECO:0000256" key="4">
    <source>
        <dbReference type="ARBA" id="ARBA00022692"/>
    </source>
</evidence>
<feature type="transmembrane region" description="Helical" evidence="7">
    <location>
        <begin position="309"/>
        <end position="329"/>
    </location>
</feature>
<dbReference type="SUPFAM" id="SSF103473">
    <property type="entry name" value="MFS general substrate transporter"/>
    <property type="match status" value="1"/>
</dbReference>
<accession>A0A7L5BFU6</accession>
<feature type="transmembrane region" description="Helical" evidence="7">
    <location>
        <begin position="86"/>
        <end position="105"/>
    </location>
</feature>
<dbReference type="Gene3D" id="1.20.1250.20">
    <property type="entry name" value="MFS general substrate transporter like domains"/>
    <property type="match status" value="1"/>
</dbReference>
<keyword evidence="6 7" id="KW-0472">Membrane</keyword>
<dbReference type="FunFam" id="1.20.1720.10:FF:000004">
    <property type="entry name" value="EmrB/QacA family drug resistance transporter"/>
    <property type="match status" value="1"/>
</dbReference>
<gene>
    <name evidence="9" type="ORF">G3A56_06615</name>
</gene>
<feature type="transmembrane region" description="Helical" evidence="7">
    <location>
        <begin position="55"/>
        <end position="74"/>
    </location>
</feature>
<feature type="transmembrane region" description="Helical" evidence="7">
    <location>
        <begin position="207"/>
        <end position="224"/>
    </location>
</feature>
<dbReference type="RefSeq" id="WP_164056218.1">
    <property type="nucleotide sequence ID" value="NZ_CP048632.1"/>
</dbReference>
<keyword evidence="5 7" id="KW-1133">Transmembrane helix</keyword>
<evidence type="ECO:0000256" key="5">
    <source>
        <dbReference type="ARBA" id="ARBA00022989"/>
    </source>
</evidence>
<dbReference type="Proteomes" id="UP000464865">
    <property type="component" value="Chromosome M15-11"/>
</dbReference>
<evidence type="ECO:0000313" key="10">
    <source>
        <dbReference type="Proteomes" id="UP000464865"/>
    </source>
</evidence>
<evidence type="ECO:0000313" key="9">
    <source>
        <dbReference type="EMBL" id="QIB37702.1"/>
    </source>
</evidence>
<dbReference type="EMBL" id="CP048632">
    <property type="protein sequence ID" value="QIB37702.1"/>
    <property type="molecule type" value="Genomic_DNA"/>
</dbReference>
<dbReference type="GO" id="GO:0005886">
    <property type="term" value="C:plasma membrane"/>
    <property type="evidence" value="ECO:0007669"/>
    <property type="project" value="UniProtKB-SubCell"/>
</dbReference>
<dbReference type="PANTHER" id="PTHR23501:SF197">
    <property type="entry name" value="COMD"/>
    <property type="match status" value="1"/>
</dbReference>
<evidence type="ECO:0000256" key="7">
    <source>
        <dbReference type="SAM" id="Phobius"/>
    </source>
</evidence>
<proteinExistence type="predicted"/>
<feature type="transmembrane region" description="Helical" evidence="7">
    <location>
        <begin position="399"/>
        <end position="424"/>
    </location>
</feature>
<evidence type="ECO:0000256" key="1">
    <source>
        <dbReference type="ARBA" id="ARBA00004651"/>
    </source>
</evidence>
<dbReference type="PANTHER" id="PTHR23501">
    <property type="entry name" value="MAJOR FACILITATOR SUPERFAMILY"/>
    <property type="match status" value="1"/>
</dbReference>